<accession>A0A853I8M2</accession>
<dbReference type="InterPro" id="IPR051156">
    <property type="entry name" value="Mito/Outer_Membr_Metalloprot"/>
</dbReference>
<keyword evidence="1 6" id="KW-0645">Protease</keyword>
<dbReference type="GO" id="GO:0046872">
    <property type="term" value="F:metal ion binding"/>
    <property type="evidence" value="ECO:0007669"/>
    <property type="project" value="UniProtKB-KW"/>
</dbReference>
<proteinExistence type="inferred from homology"/>
<dbReference type="GO" id="GO:0004222">
    <property type="term" value="F:metalloendopeptidase activity"/>
    <property type="evidence" value="ECO:0007669"/>
    <property type="project" value="InterPro"/>
</dbReference>
<dbReference type="EMBL" id="JACCKB010000020">
    <property type="protein sequence ID" value="NYZ66998.1"/>
    <property type="molecule type" value="Genomic_DNA"/>
</dbReference>
<dbReference type="GO" id="GO:0016020">
    <property type="term" value="C:membrane"/>
    <property type="evidence" value="ECO:0007669"/>
    <property type="project" value="TreeGrafter"/>
</dbReference>
<dbReference type="Pfam" id="PF01435">
    <property type="entry name" value="Peptidase_M48"/>
    <property type="match status" value="1"/>
</dbReference>
<keyword evidence="3 6" id="KW-0378">Hydrolase</keyword>
<gene>
    <name evidence="8" type="ORF">H0A36_13340</name>
</gene>
<dbReference type="Gene3D" id="3.30.2010.10">
    <property type="entry name" value="Metalloproteases ('zincins'), catalytic domain"/>
    <property type="match status" value="1"/>
</dbReference>
<organism evidence="8 9">
    <name type="scientific">Spartinivicinus marinus</name>
    <dbReference type="NCBI Taxonomy" id="2994442"/>
    <lineage>
        <taxon>Bacteria</taxon>
        <taxon>Pseudomonadati</taxon>
        <taxon>Pseudomonadota</taxon>
        <taxon>Gammaproteobacteria</taxon>
        <taxon>Oceanospirillales</taxon>
        <taxon>Zooshikellaceae</taxon>
        <taxon>Spartinivicinus</taxon>
    </lineage>
</organism>
<keyword evidence="9" id="KW-1185">Reference proteome</keyword>
<dbReference type="CDD" id="cd07334">
    <property type="entry name" value="M48C_loiP_like"/>
    <property type="match status" value="1"/>
</dbReference>
<evidence type="ECO:0000256" key="2">
    <source>
        <dbReference type="ARBA" id="ARBA00022723"/>
    </source>
</evidence>
<keyword evidence="2" id="KW-0479">Metal-binding</keyword>
<dbReference type="Proteomes" id="UP000569732">
    <property type="component" value="Unassembled WGS sequence"/>
</dbReference>
<name>A0A853I8M2_9GAMM</name>
<reference evidence="8 9" key="1">
    <citation type="submission" date="2020-07" db="EMBL/GenBank/DDBJ databases">
        <title>Endozoicomonas sp. nov., isolated from sediment.</title>
        <authorList>
            <person name="Gu T."/>
        </authorList>
    </citation>
    <scope>NUCLEOTIDE SEQUENCE [LARGE SCALE GENOMIC DNA]</scope>
    <source>
        <strain evidence="8 9">SM1973</strain>
    </source>
</reference>
<evidence type="ECO:0000256" key="3">
    <source>
        <dbReference type="ARBA" id="ARBA00022801"/>
    </source>
</evidence>
<keyword evidence="5 6" id="KW-0482">Metalloprotease</keyword>
<dbReference type="InterPro" id="IPR001915">
    <property type="entry name" value="Peptidase_M48"/>
</dbReference>
<dbReference type="PANTHER" id="PTHR22726:SF8">
    <property type="entry name" value="METALLOPROTEASE YCAL"/>
    <property type="match status" value="1"/>
</dbReference>
<dbReference type="AlphaFoldDB" id="A0A853I8M2"/>
<dbReference type="GO" id="GO:0051603">
    <property type="term" value="P:proteolysis involved in protein catabolic process"/>
    <property type="evidence" value="ECO:0007669"/>
    <property type="project" value="TreeGrafter"/>
</dbReference>
<sequence length="243" mass="25987">MTASVAIALALVGCKSDLLENEAGMSALGGVLTAATVSENEVINSAKLSAQEMDKKSKVAPANSLYTKRLDRLVSKYQQVDGLKLNYKVYLSKEMNAFAMPDGTVRVYSGLMDILSDQELLSVIGHEIGHVKLKHSFNQYKQTLLAASAREGITAAGGTVADLAQSQLGEIALQFVNAQFSQSDELEADVYGVAFMKQRGLNPNAAVSAFQKLKRYSGEGGGLLSSHPATSERINKIKAEIAK</sequence>
<dbReference type="PANTHER" id="PTHR22726">
    <property type="entry name" value="METALLOENDOPEPTIDASE OMA1"/>
    <property type="match status" value="1"/>
</dbReference>
<evidence type="ECO:0000313" key="9">
    <source>
        <dbReference type="Proteomes" id="UP000569732"/>
    </source>
</evidence>
<protein>
    <submittedName>
        <fullName evidence="8">M48 family metallopeptidase</fullName>
    </submittedName>
</protein>
<evidence type="ECO:0000313" key="8">
    <source>
        <dbReference type="EMBL" id="NYZ66998.1"/>
    </source>
</evidence>
<comment type="caution">
    <text evidence="8">The sequence shown here is derived from an EMBL/GenBank/DDBJ whole genome shotgun (WGS) entry which is preliminary data.</text>
</comment>
<comment type="similarity">
    <text evidence="6">Belongs to the peptidase M48 family.</text>
</comment>
<feature type="domain" description="Peptidase M48" evidence="7">
    <location>
        <begin position="69"/>
        <end position="240"/>
    </location>
</feature>
<keyword evidence="4 6" id="KW-0862">Zinc</keyword>
<evidence type="ECO:0000256" key="6">
    <source>
        <dbReference type="RuleBase" id="RU003983"/>
    </source>
</evidence>
<evidence type="ECO:0000256" key="1">
    <source>
        <dbReference type="ARBA" id="ARBA00022670"/>
    </source>
</evidence>
<comment type="cofactor">
    <cofactor evidence="6">
        <name>Zn(2+)</name>
        <dbReference type="ChEBI" id="CHEBI:29105"/>
    </cofactor>
    <text evidence="6">Binds 1 zinc ion per subunit.</text>
</comment>
<evidence type="ECO:0000256" key="5">
    <source>
        <dbReference type="ARBA" id="ARBA00023049"/>
    </source>
</evidence>
<evidence type="ECO:0000259" key="7">
    <source>
        <dbReference type="Pfam" id="PF01435"/>
    </source>
</evidence>
<evidence type="ECO:0000256" key="4">
    <source>
        <dbReference type="ARBA" id="ARBA00022833"/>
    </source>
</evidence>